<comment type="caution">
    <text evidence="2">The sequence shown here is derived from an EMBL/GenBank/DDBJ whole genome shotgun (WGS) entry which is preliminary data.</text>
</comment>
<feature type="compositionally biased region" description="Basic and acidic residues" evidence="1">
    <location>
        <begin position="131"/>
        <end position="144"/>
    </location>
</feature>
<reference evidence="2 3" key="1">
    <citation type="submission" date="2019-07" db="EMBL/GenBank/DDBJ databases">
        <title>Draft genome assembly of a fouling barnacle, Amphibalanus amphitrite (Darwin, 1854): The first reference genome for Thecostraca.</title>
        <authorList>
            <person name="Kim W."/>
        </authorList>
    </citation>
    <scope>NUCLEOTIDE SEQUENCE [LARGE SCALE GENOMIC DNA]</scope>
    <source>
        <strain evidence="2">SNU_AA5</strain>
        <tissue evidence="2">Soma without cirri and trophi</tissue>
    </source>
</reference>
<evidence type="ECO:0000256" key="1">
    <source>
        <dbReference type="SAM" id="MobiDB-lite"/>
    </source>
</evidence>
<dbReference type="EMBL" id="VIIS01001005">
    <property type="protein sequence ID" value="KAF0302847.1"/>
    <property type="molecule type" value="Genomic_DNA"/>
</dbReference>
<protein>
    <submittedName>
        <fullName evidence="2">Uncharacterized protein</fullName>
    </submittedName>
</protein>
<organism evidence="2 3">
    <name type="scientific">Amphibalanus amphitrite</name>
    <name type="common">Striped barnacle</name>
    <name type="synonym">Balanus amphitrite</name>
    <dbReference type="NCBI Taxonomy" id="1232801"/>
    <lineage>
        <taxon>Eukaryota</taxon>
        <taxon>Metazoa</taxon>
        <taxon>Ecdysozoa</taxon>
        <taxon>Arthropoda</taxon>
        <taxon>Crustacea</taxon>
        <taxon>Multicrustacea</taxon>
        <taxon>Cirripedia</taxon>
        <taxon>Thoracica</taxon>
        <taxon>Thoracicalcarea</taxon>
        <taxon>Balanomorpha</taxon>
        <taxon>Balanoidea</taxon>
        <taxon>Balanidae</taxon>
        <taxon>Amphibalaninae</taxon>
        <taxon>Amphibalanus</taxon>
    </lineage>
</organism>
<dbReference type="Proteomes" id="UP000440578">
    <property type="component" value="Unassembled WGS sequence"/>
</dbReference>
<keyword evidence="3" id="KW-1185">Reference proteome</keyword>
<feature type="region of interest" description="Disordered" evidence="1">
    <location>
        <begin position="118"/>
        <end position="161"/>
    </location>
</feature>
<proteinExistence type="predicted"/>
<dbReference type="OrthoDB" id="1919336at2759"/>
<evidence type="ECO:0000313" key="3">
    <source>
        <dbReference type="Proteomes" id="UP000440578"/>
    </source>
</evidence>
<dbReference type="AlphaFoldDB" id="A0A6A4W4P9"/>
<accession>A0A6A4W4P9</accession>
<feature type="region of interest" description="Disordered" evidence="1">
    <location>
        <begin position="33"/>
        <end position="64"/>
    </location>
</feature>
<evidence type="ECO:0000313" key="2">
    <source>
        <dbReference type="EMBL" id="KAF0302847.1"/>
    </source>
</evidence>
<gene>
    <name evidence="2" type="ORF">FJT64_025090</name>
</gene>
<name>A0A6A4W4P9_AMPAM</name>
<sequence>MVEGGWVQPSSCLSDNDEDEIYGFGYGLYDPRAVESQHSRRQGSRSRSPAYAVPQDGSDGDARRAALPAGATLGAANGKKRGRLGRLFRTLKINRHHNFPKLGRTKFKELERERLQQRRMEEAGSSVAMLRDLRSGVRDDDRSPSRGATGGSSLYGQSDEFWRGGGSGSGSAVAVVARPWFDQSPDSDTEEYLLDNSLRDQLVPASPARCDDDVVSLRTAGDISLPRYGSPPAAAAAATDPRYYQNIGFVMSPAGELQRYYGRPMAPGVGGGRPPQPDQAALLAGVAGLSVQGAATSPTAAAAAAAAAAPAQLVTGGGQ</sequence>